<dbReference type="InterPro" id="IPR002110">
    <property type="entry name" value="Ankyrin_rpt"/>
</dbReference>
<feature type="repeat" description="ANK" evidence="3">
    <location>
        <begin position="424"/>
        <end position="456"/>
    </location>
</feature>
<protein>
    <submittedName>
        <fullName evidence="4">Ankyrin/host range</fullName>
    </submittedName>
</protein>
<accession>A0A1C9KC60</accession>
<keyword evidence="5" id="KW-1185">Reference proteome</keyword>
<dbReference type="InterPro" id="IPR036770">
    <property type="entry name" value="Ankyrin_rpt-contain_sf"/>
</dbReference>
<dbReference type="RefSeq" id="YP_009281764.1">
    <property type="nucleotide sequence ID" value="NC_031033.1"/>
</dbReference>
<reference evidence="4 5" key="1">
    <citation type="journal article" date="2016" name="Virus Genes">
        <title>The genomes of three North American orthopoxviruses.</title>
        <authorList>
            <person name="Smithson C."/>
            <person name="Tang N."/>
            <person name="Sammons S."/>
            <person name="Frace M."/>
            <person name="Batra D."/>
            <person name="Li Y."/>
            <person name="Emerson G.L."/>
            <person name="Carroll D.S."/>
            <person name="Upton C."/>
        </authorList>
    </citation>
    <scope>NUCLEOTIDE SEQUENCE [LARGE SCALE GENOMIC DNA]</scope>
    <source>
        <strain evidence="4 5">CA</strain>
    </source>
</reference>
<proteinExistence type="predicted"/>
<evidence type="ECO:0000256" key="3">
    <source>
        <dbReference type="PROSITE-ProRule" id="PRU00023"/>
    </source>
</evidence>
<dbReference type="EMBL" id="KU749311">
    <property type="protein sequence ID" value="AOP31706.1"/>
    <property type="molecule type" value="Genomic_DNA"/>
</dbReference>
<keyword evidence="2 3" id="KW-0040">ANK repeat</keyword>
<sequence length="613" mass="70649">MYDYLENEDVTVEELIRLLQYMNPNDTQNRFKNNSLHSYLFNENCDNVDVVKLLLDSGTDPLHKNWKQLTPLGEYTNSNRGKIDSDIVIALLEAVEYSNVNDFNIFNYMKSRNLDVKLIKVLVEHGLDLTVKSTDSHTVIDNYVMTDDPIPEIIDLLIEKGCGVIGEDGEYFSDDTQKDRTLLHLYIISHLYSDPGVRIEVVKCLINHNVDPSSIDKNYCTALQYYIKSSHIDIDTVKLLMNGIDDVAYSYIDEDTCSTRGIIADYLNSDYRYNKEIDFELVKLFLDNGKSHGIMCSIVPLWNNDNETISLILKNVSIDVLQQILIEYITFSYVDITLVELMLEYGATLDKEAIHGYFKNVHVNPYMMEYLLKKEGGSSVNDLDDGEIPIGQLCKPRYLYNCQLLSIINICLPYIKDINMRDKRGETFLHHAVRYNKQSLVALLLASGADINIKSNNGYTCIAICINEAYNVEILKMLLYNKPTLNCMIDSLNGITNIIDNAYAIKQCIKYTMIINYCSSKLPESITQQYNSYIDRCNQELNEMKKITVGDNNIFKLIFTNYGNKIIHRYSNNAELRKYYESNQNKIYVEVNDIISRAIDTHNKIHKTMIDHR</sequence>
<name>A0A1C9KC60_9POXV</name>
<dbReference type="PANTHER" id="PTHR24180:SF45">
    <property type="entry name" value="POLY [ADP-RIBOSE] POLYMERASE TANKYRASE"/>
    <property type="match status" value="1"/>
</dbReference>
<dbReference type="Pfam" id="PF12796">
    <property type="entry name" value="Ank_2"/>
    <property type="match status" value="1"/>
</dbReference>
<dbReference type="SMART" id="SM00248">
    <property type="entry name" value="ANK"/>
    <property type="match status" value="7"/>
</dbReference>
<organism evidence="4 5">
    <name type="scientific">Volepox virus</name>
    <dbReference type="NCBI Taxonomy" id="28874"/>
    <lineage>
        <taxon>Viruses</taxon>
        <taxon>Varidnaviria</taxon>
        <taxon>Bamfordvirae</taxon>
        <taxon>Nucleocytoviricota</taxon>
        <taxon>Pokkesviricetes</taxon>
        <taxon>Chitovirales</taxon>
        <taxon>Poxviridae</taxon>
        <taxon>Chordopoxvirinae</taxon>
        <taxon>Orthopoxvirus</taxon>
        <taxon>Orthopoxvirus volepox</taxon>
    </lineage>
</organism>
<evidence type="ECO:0000313" key="5">
    <source>
        <dbReference type="Proteomes" id="UP000203649"/>
    </source>
</evidence>
<dbReference type="Gene3D" id="1.25.40.20">
    <property type="entry name" value="Ankyrin repeat-containing domain"/>
    <property type="match status" value="2"/>
</dbReference>
<evidence type="ECO:0000313" key="4">
    <source>
        <dbReference type="EMBL" id="AOP31706.1"/>
    </source>
</evidence>
<evidence type="ECO:0000256" key="2">
    <source>
        <dbReference type="ARBA" id="ARBA00023043"/>
    </source>
</evidence>
<dbReference type="InterPro" id="IPR051637">
    <property type="entry name" value="Ank_repeat_dom-contain_49"/>
</dbReference>
<dbReference type="KEGG" id="vg:29063963"/>
<dbReference type="PROSITE" id="PS50297">
    <property type="entry name" value="ANK_REP_REGION"/>
    <property type="match status" value="1"/>
</dbReference>
<evidence type="ECO:0000256" key="1">
    <source>
        <dbReference type="ARBA" id="ARBA00022737"/>
    </source>
</evidence>
<dbReference type="SUPFAM" id="SSF48403">
    <property type="entry name" value="Ankyrin repeat"/>
    <property type="match status" value="2"/>
</dbReference>
<dbReference type="GeneID" id="29063963"/>
<dbReference type="PROSITE" id="PS50088">
    <property type="entry name" value="ANK_REPEAT"/>
    <property type="match status" value="1"/>
</dbReference>
<keyword evidence="1" id="KW-0677">Repeat</keyword>
<gene>
    <name evidence="4" type="ORF">VPXV-CA-016</name>
</gene>
<dbReference type="Proteomes" id="UP000203649">
    <property type="component" value="Segment"/>
</dbReference>
<dbReference type="PANTHER" id="PTHR24180">
    <property type="entry name" value="CYCLIN-DEPENDENT KINASE INHIBITOR 2C-RELATED"/>
    <property type="match status" value="1"/>
</dbReference>